<feature type="transmembrane region" description="Helical" evidence="8">
    <location>
        <begin position="113"/>
        <end position="134"/>
    </location>
</feature>
<feature type="transmembrane region" description="Helical" evidence="8">
    <location>
        <begin position="39"/>
        <end position="60"/>
    </location>
</feature>
<keyword evidence="10" id="KW-1185">Reference proteome</keyword>
<evidence type="ECO:0000256" key="2">
    <source>
        <dbReference type="ARBA" id="ARBA00007998"/>
    </source>
</evidence>
<feature type="transmembrane region" description="Helical" evidence="8">
    <location>
        <begin position="217"/>
        <end position="239"/>
    </location>
</feature>
<protein>
    <submittedName>
        <fullName evidence="9">Germination protein</fullName>
    </submittedName>
</protein>
<gene>
    <name evidence="9" type="ORF">GCM10008018_24050</name>
</gene>
<keyword evidence="7 8" id="KW-0472">Membrane</keyword>
<feature type="transmembrane region" description="Helical" evidence="8">
    <location>
        <begin position="80"/>
        <end position="101"/>
    </location>
</feature>
<dbReference type="RefSeq" id="WP_189011687.1">
    <property type="nucleotide sequence ID" value="NZ_BMHE01000009.1"/>
</dbReference>
<keyword evidence="5 8" id="KW-0812">Transmembrane</keyword>
<evidence type="ECO:0000256" key="8">
    <source>
        <dbReference type="SAM" id="Phobius"/>
    </source>
</evidence>
<feature type="transmembrane region" description="Helical" evidence="8">
    <location>
        <begin position="12"/>
        <end position="33"/>
    </location>
</feature>
<evidence type="ECO:0000256" key="6">
    <source>
        <dbReference type="ARBA" id="ARBA00022989"/>
    </source>
</evidence>
<comment type="similarity">
    <text evidence="2">Belongs to the amino acid-polyamine-organocation (APC) superfamily. Spore germination protein (SGP) (TC 2.A.3.9) family.</text>
</comment>
<accession>A0ABQ1ELS6</accession>
<feature type="transmembrane region" description="Helical" evidence="8">
    <location>
        <begin position="334"/>
        <end position="356"/>
    </location>
</feature>
<dbReference type="NCBIfam" id="TIGR00912">
    <property type="entry name" value="2A0309"/>
    <property type="match status" value="1"/>
</dbReference>
<evidence type="ECO:0000313" key="10">
    <source>
        <dbReference type="Proteomes" id="UP000615455"/>
    </source>
</evidence>
<dbReference type="InterPro" id="IPR004761">
    <property type="entry name" value="Spore_GerAB"/>
</dbReference>
<proteinExistence type="inferred from homology"/>
<comment type="caution">
    <text evidence="9">The sequence shown here is derived from an EMBL/GenBank/DDBJ whole genome shotgun (WGS) entry which is preliminary data.</text>
</comment>
<dbReference type="Proteomes" id="UP000615455">
    <property type="component" value="Unassembled WGS sequence"/>
</dbReference>
<comment type="subcellular location">
    <subcellularLocation>
        <location evidence="1">Membrane</location>
        <topology evidence="1">Multi-pass membrane protein</topology>
    </subcellularLocation>
</comment>
<evidence type="ECO:0000256" key="5">
    <source>
        <dbReference type="ARBA" id="ARBA00022692"/>
    </source>
</evidence>
<dbReference type="PANTHER" id="PTHR34975">
    <property type="entry name" value="SPORE GERMINATION PROTEIN A2"/>
    <property type="match status" value="1"/>
</dbReference>
<evidence type="ECO:0000256" key="4">
    <source>
        <dbReference type="ARBA" id="ARBA00022544"/>
    </source>
</evidence>
<feature type="transmembrane region" description="Helical" evidence="8">
    <location>
        <begin position="178"/>
        <end position="205"/>
    </location>
</feature>
<evidence type="ECO:0000256" key="7">
    <source>
        <dbReference type="ARBA" id="ARBA00023136"/>
    </source>
</evidence>
<keyword evidence="6 8" id="KW-1133">Transmembrane helix</keyword>
<dbReference type="Pfam" id="PF03845">
    <property type="entry name" value="Spore_permease"/>
    <property type="match status" value="1"/>
</dbReference>
<evidence type="ECO:0000313" key="9">
    <source>
        <dbReference type="EMBL" id="GFZ77649.1"/>
    </source>
</evidence>
<feature type="transmembrane region" description="Helical" evidence="8">
    <location>
        <begin position="272"/>
        <end position="293"/>
    </location>
</feature>
<reference evidence="10" key="1">
    <citation type="journal article" date="2019" name="Int. J. Syst. Evol. Microbiol.">
        <title>The Global Catalogue of Microorganisms (GCM) 10K type strain sequencing project: providing services to taxonomists for standard genome sequencing and annotation.</title>
        <authorList>
            <consortium name="The Broad Institute Genomics Platform"/>
            <consortium name="The Broad Institute Genome Sequencing Center for Infectious Disease"/>
            <person name="Wu L."/>
            <person name="Ma J."/>
        </authorList>
    </citation>
    <scope>NUCLEOTIDE SEQUENCE [LARGE SCALE GENOMIC DNA]</scope>
    <source>
        <strain evidence="10">CGMCC 1.15043</strain>
    </source>
</reference>
<keyword evidence="4" id="KW-0309">Germination</keyword>
<evidence type="ECO:0000256" key="3">
    <source>
        <dbReference type="ARBA" id="ARBA00022448"/>
    </source>
</evidence>
<name>A0ABQ1ELS6_9BACL</name>
<dbReference type="EMBL" id="BMHE01000009">
    <property type="protein sequence ID" value="GFZ77649.1"/>
    <property type="molecule type" value="Genomic_DNA"/>
</dbReference>
<evidence type="ECO:0000256" key="1">
    <source>
        <dbReference type="ARBA" id="ARBA00004141"/>
    </source>
</evidence>
<dbReference type="PANTHER" id="PTHR34975:SF2">
    <property type="entry name" value="SPORE GERMINATION PROTEIN A2"/>
    <property type="match status" value="1"/>
</dbReference>
<feature type="transmembrane region" description="Helical" evidence="8">
    <location>
        <begin position="305"/>
        <end position="328"/>
    </location>
</feature>
<feature type="transmembrane region" description="Helical" evidence="8">
    <location>
        <begin position="146"/>
        <end position="166"/>
    </location>
</feature>
<organism evidence="9 10">
    <name type="scientific">Paenibacillus marchantiophytorum</name>
    <dbReference type="NCBI Taxonomy" id="1619310"/>
    <lineage>
        <taxon>Bacteria</taxon>
        <taxon>Bacillati</taxon>
        <taxon>Bacillota</taxon>
        <taxon>Bacilli</taxon>
        <taxon>Bacillales</taxon>
        <taxon>Paenibacillaceae</taxon>
        <taxon>Paenibacillus</taxon>
    </lineage>
</organism>
<sequence length="364" mass="41248">MENRIISTKQLAILVIYFIIGDMLLILPSLTAAASKQDAWLSGGTGFLVGWPIAWLLFRFSRLFPKLTLVQYNRVLLGKWAGGFITIFYLYYFLTSVSILIREVGDFLKTQIFTVTPLHAIHIMMIILLVWGVKSGLETIARTSETFFPLYLLLFFSLFILLIPQVKFEKLHPFMGEGILAIIHGSLYSSTFTFCELCTFLMIFPQVISKDHTQRDYLLGVTFGGIAISSTILLTITVIGPNLASIELYAAYLTAQKINIGNFVQRVEAILAINWIISTYFKCILDFYALLLGTSQLLNLRDYRILSVPAGFVIFGLAFAITTNIVYFNSIVSYYIFWDATCALGIPLLLYFVYLVRKNKLIIE</sequence>
<keyword evidence="3" id="KW-0813">Transport</keyword>